<dbReference type="InterPro" id="IPR011577">
    <property type="entry name" value="Cyt_b561_bac/Ni-Hgenase"/>
</dbReference>
<sequence>MSAFPLAGRHVTDAAVRSFHWMFALAFAGAWLTAESERWRLVHVTLGYTLAGLLAFRLLWGWLGPRPARLSVLARKLGGLPGWLDGLRAGRPNWRQAQNLLMALTIALLLLAVLPLTLSGFAADQDWGGGVLGEALEELHEGAANAMLALVLLHLGLIAVLSGLRGSFLARLMLTGRVPGPGPDLLSRRQRITAALAATVMAIAVIAFWGWQWTQTLAATQP</sequence>
<organism evidence="8 9">
    <name type="scientific">Sphaerotilus uruguayifluvii</name>
    <dbReference type="NCBI Taxonomy" id="2735897"/>
    <lineage>
        <taxon>Bacteria</taxon>
        <taxon>Pseudomonadati</taxon>
        <taxon>Pseudomonadota</taxon>
        <taxon>Betaproteobacteria</taxon>
        <taxon>Burkholderiales</taxon>
        <taxon>Sphaerotilaceae</taxon>
        <taxon>Sphaerotilus</taxon>
    </lineage>
</organism>
<keyword evidence="5 6" id="KW-0472">Membrane</keyword>
<evidence type="ECO:0000313" key="8">
    <source>
        <dbReference type="EMBL" id="NRT57655.1"/>
    </source>
</evidence>
<gene>
    <name evidence="8" type="ORF">HNQ01_003412</name>
</gene>
<feature type="transmembrane region" description="Helical" evidence="6">
    <location>
        <begin position="40"/>
        <end position="60"/>
    </location>
</feature>
<comment type="caution">
    <text evidence="8">The sequence shown here is derived from an EMBL/GenBank/DDBJ whole genome shotgun (WGS) entry which is preliminary data.</text>
</comment>
<feature type="transmembrane region" description="Helical" evidence="6">
    <location>
        <begin position="192"/>
        <end position="211"/>
    </location>
</feature>
<keyword evidence="4 6" id="KW-1133">Transmembrane helix</keyword>
<dbReference type="InterPro" id="IPR016174">
    <property type="entry name" value="Di-haem_cyt_TM"/>
</dbReference>
<comment type="subcellular location">
    <subcellularLocation>
        <location evidence="1">Cell membrane</location>
        <topology evidence="1">Multi-pass membrane protein</topology>
    </subcellularLocation>
</comment>
<evidence type="ECO:0000259" key="7">
    <source>
        <dbReference type="Pfam" id="PF01292"/>
    </source>
</evidence>
<dbReference type="EMBL" id="JABSNM010000017">
    <property type="protein sequence ID" value="NRT57655.1"/>
    <property type="molecule type" value="Genomic_DNA"/>
</dbReference>
<dbReference type="InterPro" id="IPR051542">
    <property type="entry name" value="Hydrogenase_cytochrome"/>
</dbReference>
<evidence type="ECO:0000256" key="5">
    <source>
        <dbReference type="ARBA" id="ARBA00023136"/>
    </source>
</evidence>
<evidence type="ECO:0000256" key="3">
    <source>
        <dbReference type="ARBA" id="ARBA00022692"/>
    </source>
</evidence>
<keyword evidence="2" id="KW-1003">Cell membrane</keyword>
<dbReference type="SUPFAM" id="SSF81342">
    <property type="entry name" value="Transmembrane di-heme cytochromes"/>
    <property type="match status" value="1"/>
</dbReference>
<dbReference type="Proteomes" id="UP001516061">
    <property type="component" value="Unassembled WGS sequence"/>
</dbReference>
<dbReference type="Pfam" id="PF01292">
    <property type="entry name" value="Ni_hydr_CYTB"/>
    <property type="match status" value="1"/>
</dbReference>
<reference evidence="8 9" key="1">
    <citation type="submission" date="2020-05" db="EMBL/GenBank/DDBJ databases">
        <title>Genomic Encyclopedia of Type Strains, Phase IV (KMG-V): Genome sequencing to study the core and pangenomes of soil and plant-associated prokaryotes.</title>
        <authorList>
            <person name="Whitman W."/>
        </authorList>
    </citation>
    <scope>NUCLEOTIDE SEQUENCE [LARGE SCALE GENOMIC DNA]</scope>
    <source>
        <strain evidence="8 9">C29</strain>
    </source>
</reference>
<feature type="transmembrane region" description="Helical" evidence="6">
    <location>
        <begin position="100"/>
        <end position="123"/>
    </location>
</feature>
<name>A0ABX2G6K1_9BURK</name>
<dbReference type="PANTHER" id="PTHR30485:SF2">
    <property type="entry name" value="BLL0597 PROTEIN"/>
    <property type="match status" value="1"/>
</dbReference>
<evidence type="ECO:0000256" key="2">
    <source>
        <dbReference type="ARBA" id="ARBA00022475"/>
    </source>
</evidence>
<evidence type="ECO:0000313" key="9">
    <source>
        <dbReference type="Proteomes" id="UP001516061"/>
    </source>
</evidence>
<evidence type="ECO:0000256" key="4">
    <source>
        <dbReference type="ARBA" id="ARBA00022989"/>
    </source>
</evidence>
<keyword evidence="3 6" id="KW-0812">Transmembrane</keyword>
<evidence type="ECO:0000256" key="6">
    <source>
        <dbReference type="SAM" id="Phobius"/>
    </source>
</evidence>
<protein>
    <submittedName>
        <fullName evidence="8">Cytochrome b</fullName>
    </submittedName>
</protein>
<keyword evidence="9" id="KW-1185">Reference proteome</keyword>
<evidence type="ECO:0000256" key="1">
    <source>
        <dbReference type="ARBA" id="ARBA00004651"/>
    </source>
</evidence>
<dbReference type="PANTHER" id="PTHR30485">
    <property type="entry name" value="NI/FE-HYDROGENASE 1 B-TYPE CYTOCHROME SUBUNIT"/>
    <property type="match status" value="1"/>
</dbReference>
<accession>A0ABX2G6K1</accession>
<proteinExistence type="predicted"/>
<feature type="transmembrane region" description="Helical" evidence="6">
    <location>
        <begin position="143"/>
        <end position="164"/>
    </location>
</feature>
<dbReference type="RefSeq" id="WP_173806618.1">
    <property type="nucleotide sequence ID" value="NZ_JABSNM010000017.1"/>
</dbReference>
<feature type="domain" description="Cytochrome b561 bacterial/Ni-hydrogenase" evidence="7">
    <location>
        <begin position="12"/>
        <end position="176"/>
    </location>
</feature>
<dbReference type="Gene3D" id="1.20.950.20">
    <property type="entry name" value="Transmembrane di-heme cytochromes, Chain C"/>
    <property type="match status" value="1"/>
</dbReference>